<comment type="caution">
    <text evidence="2">The sequence shown here is derived from an EMBL/GenBank/DDBJ whole genome shotgun (WGS) entry which is preliminary data.</text>
</comment>
<reference evidence="2 3" key="1">
    <citation type="submission" date="2021-06" db="EMBL/GenBank/DDBJ databases">
        <authorList>
            <person name="Kallberg Y."/>
            <person name="Tangrot J."/>
            <person name="Rosling A."/>
        </authorList>
    </citation>
    <scope>NUCLEOTIDE SEQUENCE [LARGE SCALE GENOMIC DNA]</scope>
    <source>
        <strain evidence="2 3">120-4 pot B 10/14</strain>
    </source>
</reference>
<proteinExistence type="predicted"/>
<gene>
    <name evidence="2" type="ORF">GMARGA_LOCUS9935</name>
</gene>
<dbReference type="SUPFAM" id="SSF50965">
    <property type="entry name" value="Galactose oxidase, central domain"/>
    <property type="match status" value="1"/>
</dbReference>
<dbReference type="EMBL" id="CAJVQB010005446">
    <property type="protein sequence ID" value="CAG8662047.1"/>
    <property type="molecule type" value="Genomic_DNA"/>
</dbReference>
<evidence type="ECO:0000313" key="2">
    <source>
        <dbReference type="EMBL" id="CAG8662047.1"/>
    </source>
</evidence>
<keyword evidence="3" id="KW-1185">Reference proteome</keyword>
<dbReference type="Proteomes" id="UP000789901">
    <property type="component" value="Unassembled WGS sequence"/>
</dbReference>
<evidence type="ECO:0000313" key="3">
    <source>
        <dbReference type="Proteomes" id="UP000789901"/>
    </source>
</evidence>
<organism evidence="2 3">
    <name type="scientific">Gigaspora margarita</name>
    <dbReference type="NCBI Taxonomy" id="4874"/>
    <lineage>
        <taxon>Eukaryota</taxon>
        <taxon>Fungi</taxon>
        <taxon>Fungi incertae sedis</taxon>
        <taxon>Mucoromycota</taxon>
        <taxon>Glomeromycotina</taxon>
        <taxon>Glomeromycetes</taxon>
        <taxon>Diversisporales</taxon>
        <taxon>Gigasporaceae</taxon>
        <taxon>Gigaspora</taxon>
    </lineage>
</organism>
<feature type="region of interest" description="Disordered" evidence="1">
    <location>
        <begin position="308"/>
        <end position="340"/>
    </location>
</feature>
<accession>A0ABN7UUD1</accession>
<name>A0ABN7UUD1_GIGMA</name>
<evidence type="ECO:0000256" key="1">
    <source>
        <dbReference type="SAM" id="MobiDB-lite"/>
    </source>
</evidence>
<sequence length="340" mass="38758">MEQKFQDSQDISLDNNTIIYASKWINLENTTSVRSQHPFLGGKANNQIYFIDQLRGLAHIFDATLYKWKLNISYYGVPNKDYYDMNDWISDDKTGKSYYFVGTNRGISIFDTINLTWANSSSIPQILFQTLFQASNLTAIEYYYHTFAQVLLPSNKIFYIGGSYSINTSLIVSYVSMNYILSYDIATDLWQINNTTGKKIEERQSHTAVARPALPYLVVLDVSKMPYEWLTPTEENSIGSLSEHSSIMVKNYMITSFGKNLSARGSSNDNTNVYKLNISNPLVYSWSLLAINVNSSLSDPISNNNYNNTNPFDNRVSGLNKRKFDSQQRTPIDDNSNEEG</sequence>
<protein>
    <submittedName>
        <fullName evidence="2">3761_t:CDS:1</fullName>
    </submittedName>
</protein>
<dbReference type="InterPro" id="IPR011043">
    <property type="entry name" value="Gal_Oxase/kelch_b-propeller"/>
</dbReference>